<evidence type="ECO:0000259" key="6">
    <source>
        <dbReference type="PROSITE" id="PS50234"/>
    </source>
</evidence>
<dbReference type="InterPro" id="IPR002035">
    <property type="entry name" value="VWF_A"/>
</dbReference>
<dbReference type="Gene3D" id="3.40.50.410">
    <property type="entry name" value="von Willebrand factor, type A domain"/>
    <property type="match status" value="1"/>
</dbReference>
<dbReference type="PANTHER" id="PTHR22550:SF5">
    <property type="entry name" value="LEUCINE ZIPPER PROTEIN 4"/>
    <property type="match status" value="1"/>
</dbReference>
<dbReference type="InterPro" id="IPR050768">
    <property type="entry name" value="UPF0353/GerABKA_families"/>
</dbReference>
<dbReference type="SUPFAM" id="SSF53300">
    <property type="entry name" value="vWA-like"/>
    <property type="match status" value="1"/>
</dbReference>
<dbReference type="RefSeq" id="WP_152123469.1">
    <property type="nucleotide sequence ID" value="NZ_WELI01000002.1"/>
</dbReference>
<dbReference type="Proteomes" id="UP000488299">
    <property type="component" value="Unassembled WGS sequence"/>
</dbReference>
<organism evidence="7 8">
    <name type="scientific">Rudanella paleaurantiibacter</name>
    <dbReference type="NCBI Taxonomy" id="2614655"/>
    <lineage>
        <taxon>Bacteria</taxon>
        <taxon>Pseudomonadati</taxon>
        <taxon>Bacteroidota</taxon>
        <taxon>Cytophagia</taxon>
        <taxon>Cytophagales</taxon>
        <taxon>Cytophagaceae</taxon>
        <taxon>Rudanella</taxon>
    </lineage>
</organism>
<dbReference type="SMART" id="SM00327">
    <property type="entry name" value="VWA"/>
    <property type="match status" value="1"/>
</dbReference>
<sequence>MNQPWYSLSWFSPQQWQQFHFENRLVLYAILGFALLFLVRSALNGRARQQLALSSGPRVGNRSLWQVGRYLLPGAFFLGVCCILIALARPQVIQERREEQSPGIDIMLAIDVSSSMAETDLKPNRLAAARRVAEDFVQGRKNDRIGLVAFAGEAFSLCPLTTDYTLLRRYLTDLNQRLIPASGTAIGDALGRCINRMRDAPTTDTASTGSKVVILLSDGENTAGNIDPMLAAKLSKAYGIRIYTIAVGRPVAAASAVDTLAQVSAVDEGVLKAIARTADGSYYRATDARQLKQVFARIDRLEKAPVRVRIYQDVQEYYRVYLNWGILFLLGALLLKSTIFGNVLED</sequence>
<keyword evidence="8" id="KW-1185">Reference proteome</keyword>
<feature type="transmembrane region" description="Helical" evidence="5">
    <location>
        <begin position="321"/>
        <end position="344"/>
    </location>
</feature>
<evidence type="ECO:0000256" key="1">
    <source>
        <dbReference type="ARBA" id="ARBA00022475"/>
    </source>
</evidence>
<evidence type="ECO:0000313" key="8">
    <source>
        <dbReference type="Proteomes" id="UP000488299"/>
    </source>
</evidence>
<feature type="domain" description="VWFA" evidence="6">
    <location>
        <begin position="105"/>
        <end position="298"/>
    </location>
</feature>
<comment type="caution">
    <text evidence="7">The sequence shown here is derived from an EMBL/GenBank/DDBJ whole genome shotgun (WGS) entry which is preliminary data.</text>
</comment>
<evidence type="ECO:0000313" key="7">
    <source>
        <dbReference type="EMBL" id="KAB7731886.1"/>
    </source>
</evidence>
<dbReference type="AlphaFoldDB" id="A0A7J5U2H8"/>
<proteinExistence type="predicted"/>
<protein>
    <submittedName>
        <fullName evidence="7">VWA domain-containing protein</fullName>
    </submittedName>
</protein>
<dbReference type="EMBL" id="WELI01000002">
    <property type="protein sequence ID" value="KAB7731886.1"/>
    <property type="molecule type" value="Genomic_DNA"/>
</dbReference>
<reference evidence="7 8" key="1">
    <citation type="submission" date="2019-10" db="EMBL/GenBank/DDBJ databases">
        <title>Rudanella paleaurantiibacter sp. nov., isolated from sludge.</title>
        <authorList>
            <person name="Xu S.Q."/>
        </authorList>
    </citation>
    <scope>NUCLEOTIDE SEQUENCE [LARGE SCALE GENOMIC DNA]</scope>
    <source>
        <strain evidence="7 8">HX-22-17</strain>
    </source>
</reference>
<feature type="transmembrane region" description="Helical" evidence="5">
    <location>
        <begin position="70"/>
        <end position="88"/>
    </location>
</feature>
<keyword evidence="3 5" id="KW-1133">Transmembrane helix</keyword>
<keyword evidence="2 5" id="KW-0812">Transmembrane</keyword>
<keyword evidence="1" id="KW-1003">Cell membrane</keyword>
<feature type="transmembrane region" description="Helical" evidence="5">
    <location>
        <begin position="25"/>
        <end position="43"/>
    </location>
</feature>
<dbReference type="PROSITE" id="PS50234">
    <property type="entry name" value="VWFA"/>
    <property type="match status" value="1"/>
</dbReference>
<evidence type="ECO:0000256" key="5">
    <source>
        <dbReference type="SAM" id="Phobius"/>
    </source>
</evidence>
<keyword evidence="4 5" id="KW-0472">Membrane</keyword>
<evidence type="ECO:0000256" key="2">
    <source>
        <dbReference type="ARBA" id="ARBA00022692"/>
    </source>
</evidence>
<name>A0A7J5U2H8_9BACT</name>
<evidence type="ECO:0000256" key="3">
    <source>
        <dbReference type="ARBA" id="ARBA00022989"/>
    </source>
</evidence>
<accession>A0A7J5U2H8</accession>
<dbReference type="Pfam" id="PF00092">
    <property type="entry name" value="VWA"/>
    <property type="match status" value="1"/>
</dbReference>
<evidence type="ECO:0000256" key="4">
    <source>
        <dbReference type="ARBA" id="ARBA00023136"/>
    </source>
</evidence>
<dbReference type="PANTHER" id="PTHR22550">
    <property type="entry name" value="SPORE GERMINATION PROTEIN"/>
    <property type="match status" value="1"/>
</dbReference>
<gene>
    <name evidence="7" type="ORF">F5984_06590</name>
</gene>
<dbReference type="InterPro" id="IPR036465">
    <property type="entry name" value="vWFA_dom_sf"/>
</dbReference>